<accession>A0A9W8UQY4</accession>
<proteinExistence type="predicted"/>
<dbReference type="AlphaFoldDB" id="A0A9W8UQY4"/>
<dbReference type="Pfam" id="PF08755">
    <property type="entry name" value="YccV-like"/>
    <property type="match status" value="1"/>
</dbReference>
<dbReference type="SMART" id="SM00992">
    <property type="entry name" value="YccV-like"/>
    <property type="match status" value="1"/>
</dbReference>
<evidence type="ECO:0000313" key="3">
    <source>
        <dbReference type="Proteomes" id="UP001144673"/>
    </source>
</evidence>
<feature type="domain" description="F-box" evidence="1">
    <location>
        <begin position="37"/>
        <end position="84"/>
    </location>
</feature>
<dbReference type="GO" id="GO:0003677">
    <property type="term" value="F:DNA binding"/>
    <property type="evidence" value="ECO:0007669"/>
    <property type="project" value="InterPro"/>
</dbReference>
<dbReference type="Pfam" id="PF13369">
    <property type="entry name" value="Transglut_core2"/>
    <property type="match status" value="1"/>
</dbReference>
<dbReference type="EMBL" id="JAJHUN010000001">
    <property type="protein sequence ID" value="KAJ4164156.1"/>
    <property type="molecule type" value="Genomic_DNA"/>
</dbReference>
<comment type="caution">
    <text evidence="2">The sequence shown here is derived from an EMBL/GenBank/DDBJ whole genome shotgun (WGS) entry which is preliminary data.</text>
</comment>
<dbReference type="SMART" id="SM00256">
    <property type="entry name" value="FBOX"/>
    <property type="match status" value="1"/>
</dbReference>
<dbReference type="GeneID" id="80893000"/>
<dbReference type="InterPro" id="IPR032698">
    <property type="entry name" value="SirB1_N"/>
</dbReference>
<dbReference type="PROSITE" id="PS50181">
    <property type="entry name" value="FBOX"/>
    <property type="match status" value="1"/>
</dbReference>
<dbReference type="InterPro" id="IPR036047">
    <property type="entry name" value="F-box-like_dom_sf"/>
</dbReference>
<dbReference type="Proteomes" id="UP001144673">
    <property type="component" value="Chromosome 1"/>
</dbReference>
<gene>
    <name evidence="2" type="ORF">LMH87_005841</name>
</gene>
<protein>
    <recommendedName>
        <fullName evidence="1">F-box domain-containing protein</fullName>
    </recommendedName>
</protein>
<name>A0A9W8UQY4_AKAMU</name>
<dbReference type="InterPro" id="IPR011722">
    <property type="entry name" value="Hemimethylated_DNA-bd_dom"/>
</dbReference>
<evidence type="ECO:0000313" key="2">
    <source>
        <dbReference type="EMBL" id="KAJ4164156.1"/>
    </source>
</evidence>
<evidence type="ECO:0000259" key="1">
    <source>
        <dbReference type="PROSITE" id="PS50181"/>
    </source>
</evidence>
<dbReference type="Gene3D" id="1.20.1280.50">
    <property type="match status" value="1"/>
</dbReference>
<dbReference type="RefSeq" id="XP_056059071.1">
    <property type="nucleotide sequence ID" value="XM_056203632.1"/>
</dbReference>
<keyword evidence="3" id="KW-1185">Reference proteome</keyword>
<dbReference type="SUPFAM" id="SSF81383">
    <property type="entry name" value="F-box domain"/>
    <property type="match status" value="1"/>
</dbReference>
<dbReference type="KEGG" id="amus:LMH87_005841"/>
<sequence>MYQVPPLRPSRDIRCASPGLVSSFQMTEHSSNWQSTHASLEIFPDDIIEQVLQHVSPLDNLKGLQRVSQRLRRLASEPLLWRHHCLATFRYWQPEHGLELLLKRNASATNWKALFLMRQKQNASIARILHRVVATGVERIAGMHQICQYGYDAKDFLIEKCRTTYEHPDVLAVRHYAGAILGSIHRALAVQQWFQVSNSNSTDPLNIQPSLEKSLAAFDLFVLHDQPGDLNETSQMLDSYARLFMRLQPQWSEKSTRQKALALNQWIRANNLAGLDDHRLDYRNLRNCFIGQALRDSRHESIPIISCAIYCCIAERIGLQAECFLAPMCVHVVVTAPTGYDLDMNHSSHEHQMYLNPFSQDGEVSVDSLEHLVSHADMTIENLRNSGTVFAVTTRTAHNIEASHAAGTHRADPLSISKLLHGHAALNRQLALYATRWALLILQVPFTRMWLDRRTQLLRHIVRDWPEDEWIMAKYVLAQGQRTGVNAAVAQANILIADGVQRLDQLQPDIFQTDLTEECVAPFRLGQIFVHKRYQWLGAIVGFYGVPPASWGVFDAASEGYGAAQSTTDDRGRFYIKTIVASSTDERIIAPGNLEVIEDESRVVRDMFPLAGKYFKRFDRENCRFISNIDEEYPRLTVLK</sequence>
<dbReference type="Pfam" id="PF12937">
    <property type="entry name" value="F-box-like"/>
    <property type="match status" value="1"/>
</dbReference>
<organism evidence="2 3">
    <name type="scientific">Akanthomyces muscarius</name>
    <name type="common">Entomopathogenic fungus</name>
    <name type="synonym">Lecanicillium muscarium</name>
    <dbReference type="NCBI Taxonomy" id="2231603"/>
    <lineage>
        <taxon>Eukaryota</taxon>
        <taxon>Fungi</taxon>
        <taxon>Dikarya</taxon>
        <taxon>Ascomycota</taxon>
        <taxon>Pezizomycotina</taxon>
        <taxon>Sordariomycetes</taxon>
        <taxon>Hypocreomycetidae</taxon>
        <taxon>Hypocreales</taxon>
        <taxon>Cordycipitaceae</taxon>
        <taxon>Akanthomyces</taxon>
    </lineage>
</organism>
<dbReference type="InterPro" id="IPR001810">
    <property type="entry name" value="F-box_dom"/>
</dbReference>
<reference evidence="2" key="1">
    <citation type="journal article" date="2023" name="Access Microbiol">
        <title>De-novo genome assembly for Akanthomyces muscarius, a biocontrol agent of insect agricultural pests.</title>
        <authorList>
            <person name="Erdos Z."/>
            <person name="Studholme D.J."/>
            <person name="Raymond B."/>
            <person name="Sharma M."/>
        </authorList>
    </citation>
    <scope>NUCLEOTIDE SEQUENCE</scope>
    <source>
        <strain evidence="2">Ve6</strain>
    </source>
</reference>